<dbReference type="Pfam" id="PF13563">
    <property type="entry name" value="2_5_RNA_ligase2"/>
    <property type="match status" value="1"/>
</dbReference>
<dbReference type="SUPFAM" id="SSF55144">
    <property type="entry name" value="LigT-like"/>
    <property type="match status" value="1"/>
</dbReference>
<dbReference type="NCBIfam" id="TIGR02258">
    <property type="entry name" value="2_5_ligase"/>
    <property type="match status" value="1"/>
</dbReference>
<feature type="short sequence motif" description="HXTX 1" evidence="2">
    <location>
        <begin position="37"/>
        <end position="40"/>
    </location>
</feature>
<evidence type="ECO:0000256" key="2">
    <source>
        <dbReference type="HAMAP-Rule" id="MF_01940"/>
    </source>
</evidence>
<dbReference type="EC" id="3.1.4.58" evidence="2"/>
<dbReference type="PANTHER" id="PTHR35561:SF1">
    <property type="entry name" value="RNA 2',3'-CYCLIC PHOSPHODIESTERASE"/>
    <property type="match status" value="1"/>
</dbReference>
<dbReference type="Gene3D" id="3.90.1140.10">
    <property type="entry name" value="Cyclic phosphodiesterase"/>
    <property type="match status" value="1"/>
</dbReference>
<evidence type="ECO:0000313" key="3">
    <source>
        <dbReference type="EMBL" id="GAA4039823.1"/>
    </source>
</evidence>
<comment type="caution">
    <text evidence="3">The sequence shown here is derived from an EMBL/GenBank/DDBJ whole genome shotgun (WGS) entry which is preliminary data.</text>
</comment>
<dbReference type="PANTHER" id="PTHR35561">
    <property type="entry name" value="RNA 2',3'-CYCLIC PHOSPHODIESTERASE"/>
    <property type="match status" value="1"/>
</dbReference>
<name>A0ABP7UE16_9SPHN</name>
<comment type="function">
    <text evidence="2">Hydrolyzes RNA 2',3'-cyclic phosphodiester to an RNA 2'-phosphomonoester.</text>
</comment>
<keyword evidence="4" id="KW-1185">Reference proteome</keyword>
<dbReference type="Proteomes" id="UP001424459">
    <property type="component" value="Unassembled WGS sequence"/>
</dbReference>
<dbReference type="HAMAP" id="MF_01940">
    <property type="entry name" value="RNA_CPDase"/>
    <property type="match status" value="1"/>
</dbReference>
<proteinExistence type="inferred from homology"/>
<comment type="catalytic activity">
    <reaction evidence="2">
        <text>a 3'-end 2',3'-cyclophospho-ribonucleotide-RNA + H2O = a 3'-end 2'-phospho-ribonucleotide-RNA + H(+)</text>
        <dbReference type="Rhea" id="RHEA:11828"/>
        <dbReference type="Rhea" id="RHEA-COMP:10464"/>
        <dbReference type="Rhea" id="RHEA-COMP:17353"/>
        <dbReference type="ChEBI" id="CHEBI:15377"/>
        <dbReference type="ChEBI" id="CHEBI:15378"/>
        <dbReference type="ChEBI" id="CHEBI:83064"/>
        <dbReference type="ChEBI" id="CHEBI:173113"/>
        <dbReference type="EC" id="3.1.4.58"/>
    </reaction>
</comment>
<reference evidence="4" key="1">
    <citation type="journal article" date="2019" name="Int. J. Syst. Evol. Microbiol.">
        <title>The Global Catalogue of Microorganisms (GCM) 10K type strain sequencing project: providing services to taxonomists for standard genome sequencing and annotation.</title>
        <authorList>
            <consortium name="The Broad Institute Genomics Platform"/>
            <consortium name="The Broad Institute Genome Sequencing Center for Infectious Disease"/>
            <person name="Wu L."/>
            <person name="Ma J."/>
        </authorList>
    </citation>
    <scope>NUCLEOTIDE SEQUENCE [LARGE SCALE GENOMIC DNA]</scope>
    <source>
        <strain evidence="4">JCM 17564</strain>
    </source>
</reference>
<organism evidence="3 4">
    <name type="scientific">Sphingomonas rosea</name>
    <dbReference type="NCBI Taxonomy" id="335605"/>
    <lineage>
        <taxon>Bacteria</taxon>
        <taxon>Pseudomonadati</taxon>
        <taxon>Pseudomonadota</taxon>
        <taxon>Alphaproteobacteria</taxon>
        <taxon>Sphingomonadales</taxon>
        <taxon>Sphingomonadaceae</taxon>
        <taxon>Sphingomonas</taxon>
    </lineage>
</organism>
<evidence type="ECO:0000256" key="1">
    <source>
        <dbReference type="ARBA" id="ARBA00022801"/>
    </source>
</evidence>
<dbReference type="InterPro" id="IPR009097">
    <property type="entry name" value="Cyclic_Pdiesterase"/>
</dbReference>
<dbReference type="RefSeq" id="WP_344697017.1">
    <property type="nucleotide sequence ID" value="NZ_BAABBR010000001.1"/>
</dbReference>
<comment type="similarity">
    <text evidence="2">Belongs to the 2H phosphoesterase superfamily. ThpR family.</text>
</comment>
<dbReference type="InterPro" id="IPR004175">
    <property type="entry name" value="RNA_CPDase"/>
</dbReference>
<sequence length="181" mass="19666">MHRLFVALPVPPSVSERLLDCMDGPDALRWTEAEQLHLTLRFIGNVDGDLAEDVAHALASLHAYAFTLRLNGVGQFHHKGSGALWAGVEPREPVAALARKIKRAVQSAGAPPETRAFVPHITLARWSGPAPDLGPWLRAHGDLGGEPWPVTRFTLFESHLTRHGPHYEPVLVRDLAAAPGG</sequence>
<keyword evidence="1 2" id="KW-0378">Hydrolase</keyword>
<dbReference type="EMBL" id="BAABBR010000001">
    <property type="protein sequence ID" value="GAA4039823.1"/>
    <property type="molecule type" value="Genomic_DNA"/>
</dbReference>
<gene>
    <name evidence="3" type="primary">thpR</name>
    <name evidence="3" type="ORF">GCM10022281_20860</name>
</gene>
<feature type="short sequence motif" description="HXTX 2" evidence="2">
    <location>
        <begin position="120"/>
        <end position="123"/>
    </location>
</feature>
<feature type="active site" description="Proton donor" evidence="2">
    <location>
        <position position="37"/>
    </location>
</feature>
<protein>
    <recommendedName>
        <fullName evidence="2">RNA 2',3'-cyclic phosphodiesterase</fullName>
        <shortName evidence="2">RNA 2',3'-CPDase</shortName>
        <ecNumber evidence="2">3.1.4.58</ecNumber>
    </recommendedName>
</protein>
<feature type="active site" description="Proton acceptor" evidence="2">
    <location>
        <position position="120"/>
    </location>
</feature>
<evidence type="ECO:0000313" key="4">
    <source>
        <dbReference type="Proteomes" id="UP001424459"/>
    </source>
</evidence>
<accession>A0ABP7UE16</accession>